<keyword evidence="5 14" id="KW-0812">Transmembrane</keyword>
<dbReference type="PROSITE" id="PS50857">
    <property type="entry name" value="COX2_CUA"/>
    <property type="match status" value="1"/>
</dbReference>
<dbReference type="Pfam" id="PF00116">
    <property type="entry name" value="COX2"/>
    <property type="match status" value="1"/>
</dbReference>
<evidence type="ECO:0000256" key="8">
    <source>
        <dbReference type="ARBA" id="ARBA00022982"/>
    </source>
</evidence>
<evidence type="ECO:0000313" key="21">
    <source>
        <dbReference type="EMBL" id="BBI20416.1"/>
    </source>
</evidence>
<accession>A0A3T1CHE7</accession>
<dbReference type="InterPro" id="IPR002429">
    <property type="entry name" value="CcO_II-like_C"/>
</dbReference>
<dbReference type="EC" id="7.1.1.9" evidence="15"/>
<dbReference type="Pfam" id="PF02790">
    <property type="entry name" value="COX2_TM"/>
    <property type="match status" value="1"/>
</dbReference>
<feature type="domain" description="Cytochrome oxidase subunit II transmembrane region profile" evidence="20">
    <location>
        <begin position="78"/>
        <end position="173"/>
    </location>
</feature>
<gene>
    <name evidence="21" type="ORF">EKJ_12630</name>
</gene>
<dbReference type="GO" id="GO:0042773">
    <property type="term" value="P:ATP synthesis coupled electron transport"/>
    <property type="evidence" value="ECO:0007669"/>
    <property type="project" value="TreeGrafter"/>
</dbReference>
<dbReference type="GO" id="GO:0004129">
    <property type="term" value="F:cytochrome-c oxidase activity"/>
    <property type="evidence" value="ECO:0007669"/>
    <property type="project" value="UniProtKB-EC"/>
</dbReference>
<keyword evidence="9 17" id="KW-1133">Transmembrane helix</keyword>
<keyword evidence="3 14" id="KW-0813">Transport</keyword>
<dbReference type="EMBL" id="AP019389">
    <property type="protein sequence ID" value="BBI20416.1"/>
    <property type="molecule type" value="Genomic_DNA"/>
</dbReference>
<name>A0A3T1CHE7_9SPHN</name>
<dbReference type="InterPro" id="IPR008972">
    <property type="entry name" value="Cupredoxin"/>
</dbReference>
<evidence type="ECO:0000313" key="22">
    <source>
        <dbReference type="Proteomes" id="UP000290057"/>
    </source>
</evidence>
<feature type="signal peptide" evidence="18">
    <location>
        <begin position="1"/>
        <end position="32"/>
    </location>
</feature>
<comment type="cofactor">
    <cofactor evidence="15">
        <name>Cu cation</name>
        <dbReference type="ChEBI" id="CHEBI:23378"/>
    </cofactor>
    <text evidence="15">Binds a copper A center.</text>
</comment>
<dbReference type="Proteomes" id="UP000290057">
    <property type="component" value="Chromosome"/>
</dbReference>
<dbReference type="InterPro" id="IPR014222">
    <property type="entry name" value="Cyt_c_oxidase_su2"/>
</dbReference>
<keyword evidence="10 15" id="KW-0186">Copper</keyword>
<feature type="compositionally biased region" description="Low complexity" evidence="16">
    <location>
        <begin position="335"/>
        <end position="346"/>
    </location>
</feature>
<evidence type="ECO:0000256" key="10">
    <source>
        <dbReference type="ARBA" id="ARBA00023008"/>
    </source>
</evidence>
<evidence type="ECO:0000256" key="13">
    <source>
        <dbReference type="ARBA" id="ARBA00047816"/>
    </source>
</evidence>
<keyword evidence="11 17" id="KW-0472">Membrane</keyword>
<evidence type="ECO:0000256" key="16">
    <source>
        <dbReference type="SAM" id="MobiDB-lite"/>
    </source>
</evidence>
<feature type="chain" id="PRO_5019399559" description="Cytochrome c oxidase subunit 2" evidence="18">
    <location>
        <begin position="33"/>
        <end position="346"/>
    </location>
</feature>
<dbReference type="NCBIfam" id="TIGR02866">
    <property type="entry name" value="CoxB"/>
    <property type="match status" value="1"/>
</dbReference>
<feature type="transmembrane region" description="Helical" evidence="17">
    <location>
        <begin position="145"/>
        <end position="166"/>
    </location>
</feature>
<dbReference type="GO" id="GO:0005507">
    <property type="term" value="F:copper ion binding"/>
    <property type="evidence" value="ECO:0007669"/>
    <property type="project" value="InterPro"/>
</dbReference>
<dbReference type="CDD" id="cd13912">
    <property type="entry name" value="CcO_II_C"/>
    <property type="match status" value="1"/>
</dbReference>
<comment type="function">
    <text evidence="12 15">Subunits I and II form the functional core of the enzyme complex. Electrons originating in cytochrome c are transferred via heme a and Cu(A) to the binuclear center formed by heme a3 and Cu(B).</text>
</comment>
<comment type="similarity">
    <text evidence="2 14">Belongs to the cytochrome c oxidase subunit 2 family.</text>
</comment>
<dbReference type="Gene3D" id="1.10.287.90">
    <property type="match status" value="1"/>
</dbReference>
<evidence type="ECO:0000256" key="4">
    <source>
        <dbReference type="ARBA" id="ARBA00022660"/>
    </source>
</evidence>
<evidence type="ECO:0000259" key="19">
    <source>
        <dbReference type="PROSITE" id="PS50857"/>
    </source>
</evidence>
<dbReference type="PROSITE" id="PS50999">
    <property type="entry name" value="COX2_TM"/>
    <property type="match status" value="1"/>
</dbReference>
<dbReference type="InterPro" id="IPR001505">
    <property type="entry name" value="Copper_CuA"/>
</dbReference>
<evidence type="ECO:0000256" key="5">
    <source>
        <dbReference type="ARBA" id="ARBA00022692"/>
    </source>
</evidence>
<evidence type="ECO:0000256" key="12">
    <source>
        <dbReference type="ARBA" id="ARBA00024688"/>
    </source>
</evidence>
<feature type="region of interest" description="Disordered" evidence="16">
    <location>
        <begin position="321"/>
        <end position="346"/>
    </location>
</feature>
<feature type="domain" description="Cytochrome oxidase subunit II copper A binding" evidence="19">
    <location>
        <begin position="175"/>
        <end position="309"/>
    </location>
</feature>
<dbReference type="AlphaFoldDB" id="A0A3T1CHE7"/>
<evidence type="ECO:0000256" key="14">
    <source>
        <dbReference type="RuleBase" id="RU000456"/>
    </source>
</evidence>
<dbReference type="GO" id="GO:0005886">
    <property type="term" value="C:plasma membrane"/>
    <property type="evidence" value="ECO:0007669"/>
    <property type="project" value="UniProtKB-SubCell"/>
</dbReference>
<dbReference type="SUPFAM" id="SSF49503">
    <property type="entry name" value="Cupredoxins"/>
    <property type="match status" value="1"/>
</dbReference>
<keyword evidence="18" id="KW-0732">Signal</keyword>
<feature type="transmembrane region" description="Helical" evidence="17">
    <location>
        <begin position="99"/>
        <end position="124"/>
    </location>
</feature>
<dbReference type="InterPro" id="IPR011759">
    <property type="entry name" value="Cyt_c_oxidase_su2_TM_dom"/>
</dbReference>
<reference evidence="21 22" key="1">
    <citation type="submission" date="2019-01" db="EMBL/GenBank/DDBJ databases">
        <title>Complete genome sequence of Erythrobacter flavus KJ5.</title>
        <authorList>
            <person name="Kanesaki Y."/>
            <person name="Brotosudarmo T."/>
            <person name="Moriuchi R."/>
            <person name="Awai K."/>
        </authorList>
    </citation>
    <scope>NUCLEOTIDE SEQUENCE [LARGE SCALE GENOMIC DNA]</scope>
    <source>
        <strain evidence="21 22">KJ5</strain>
    </source>
</reference>
<dbReference type="InterPro" id="IPR034210">
    <property type="entry name" value="CcO_II_C"/>
</dbReference>
<evidence type="ECO:0000256" key="6">
    <source>
        <dbReference type="ARBA" id="ARBA00022723"/>
    </source>
</evidence>
<evidence type="ECO:0000256" key="17">
    <source>
        <dbReference type="SAM" id="Phobius"/>
    </source>
</evidence>
<evidence type="ECO:0000256" key="1">
    <source>
        <dbReference type="ARBA" id="ARBA00004141"/>
    </source>
</evidence>
<dbReference type="PROSITE" id="PS00078">
    <property type="entry name" value="COX2"/>
    <property type="match status" value="1"/>
</dbReference>
<keyword evidence="7" id="KW-1278">Translocase</keyword>
<comment type="subcellular location">
    <subcellularLocation>
        <location evidence="14">Cell membrane</location>
        <topology evidence="14">Multi-pass membrane protein</topology>
    </subcellularLocation>
    <subcellularLocation>
        <location evidence="1">Membrane</location>
        <topology evidence="1">Multi-pass membrane protein</topology>
    </subcellularLocation>
</comment>
<evidence type="ECO:0000256" key="2">
    <source>
        <dbReference type="ARBA" id="ARBA00007866"/>
    </source>
</evidence>
<evidence type="ECO:0000256" key="15">
    <source>
        <dbReference type="RuleBase" id="RU004024"/>
    </source>
</evidence>
<dbReference type="InterPro" id="IPR045187">
    <property type="entry name" value="CcO_II"/>
</dbReference>
<evidence type="ECO:0000256" key="9">
    <source>
        <dbReference type="ARBA" id="ARBA00022989"/>
    </source>
</evidence>
<dbReference type="GO" id="GO:0016491">
    <property type="term" value="F:oxidoreductase activity"/>
    <property type="evidence" value="ECO:0007669"/>
    <property type="project" value="InterPro"/>
</dbReference>
<evidence type="ECO:0000256" key="18">
    <source>
        <dbReference type="SAM" id="SignalP"/>
    </source>
</evidence>
<dbReference type="PANTHER" id="PTHR22888:SF9">
    <property type="entry name" value="CYTOCHROME C OXIDASE SUBUNIT 2"/>
    <property type="match status" value="1"/>
</dbReference>
<sequence>MKNLGSLNGFHRIVASLAMAAMLAFGAQGAVAQTAVEAAVAEQAEAVDPAVAADASSEDVAAGAAAYTPMKPTEGKGMPVAKGIDVQEQFSPIGQQANALHIGLVWVMALISIFVLALFVYVILRFNKRANPVPSKTSHNTLIEVIWTVVPALILLAIAVPSIGLLSAQYKSPPEDAITVKAIGYQWYWGYAYPDNGDFEVVSNMLDKEEAEARGEPHQLAVDNRMVVPAGVPIRFQTTAADVIHSFAVPSLWFKLDAVPGRLNEKMLFIDEPGVYYGQCSELCGARHGYMPIAIEALPMDQYNAWVLAQGGTIAGAEAEAAEAAPLQEPESSVPGAAGAGTAPTV</sequence>
<evidence type="ECO:0000256" key="7">
    <source>
        <dbReference type="ARBA" id="ARBA00022967"/>
    </source>
</evidence>
<dbReference type="RefSeq" id="WP_226697772.1">
    <property type="nucleotide sequence ID" value="NZ_AP019389.1"/>
</dbReference>
<keyword evidence="8 14" id="KW-0249">Electron transport</keyword>
<evidence type="ECO:0000256" key="3">
    <source>
        <dbReference type="ARBA" id="ARBA00022448"/>
    </source>
</evidence>
<dbReference type="PRINTS" id="PR01166">
    <property type="entry name" value="CYCOXIDASEII"/>
</dbReference>
<dbReference type="SUPFAM" id="SSF81464">
    <property type="entry name" value="Cytochrome c oxidase subunit II-like, transmembrane region"/>
    <property type="match status" value="1"/>
</dbReference>
<organism evidence="21 22">
    <name type="scientific">Qipengyuania flava</name>
    <dbReference type="NCBI Taxonomy" id="192812"/>
    <lineage>
        <taxon>Bacteria</taxon>
        <taxon>Pseudomonadati</taxon>
        <taxon>Pseudomonadota</taxon>
        <taxon>Alphaproteobacteria</taxon>
        <taxon>Sphingomonadales</taxon>
        <taxon>Erythrobacteraceae</taxon>
        <taxon>Qipengyuania</taxon>
    </lineage>
</organism>
<evidence type="ECO:0000259" key="20">
    <source>
        <dbReference type="PROSITE" id="PS50999"/>
    </source>
</evidence>
<protein>
    <recommendedName>
        <fullName evidence="15">Cytochrome c oxidase subunit 2</fullName>
        <ecNumber evidence="15">7.1.1.9</ecNumber>
    </recommendedName>
</protein>
<dbReference type="Gene3D" id="2.60.40.420">
    <property type="entry name" value="Cupredoxins - blue copper proteins"/>
    <property type="match status" value="1"/>
</dbReference>
<dbReference type="PANTHER" id="PTHR22888">
    <property type="entry name" value="CYTOCHROME C OXIDASE, SUBUNIT II"/>
    <property type="match status" value="1"/>
</dbReference>
<comment type="catalytic activity">
    <reaction evidence="13 15">
        <text>4 Fe(II)-[cytochrome c] + O2 + 8 H(+)(in) = 4 Fe(III)-[cytochrome c] + 2 H2O + 4 H(+)(out)</text>
        <dbReference type="Rhea" id="RHEA:11436"/>
        <dbReference type="Rhea" id="RHEA-COMP:10350"/>
        <dbReference type="Rhea" id="RHEA-COMP:14399"/>
        <dbReference type="ChEBI" id="CHEBI:15377"/>
        <dbReference type="ChEBI" id="CHEBI:15378"/>
        <dbReference type="ChEBI" id="CHEBI:15379"/>
        <dbReference type="ChEBI" id="CHEBI:29033"/>
        <dbReference type="ChEBI" id="CHEBI:29034"/>
        <dbReference type="EC" id="7.1.1.9"/>
    </reaction>
</comment>
<evidence type="ECO:0000256" key="11">
    <source>
        <dbReference type="ARBA" id="ARBA00023136"/>
    </source>
</evidence>
<keyword evidence="22" id="KW-1185">Reference proteome</keyword>
<keyword evidence="6 15" id="KW-0479">Metal-binding</keyword>
<dbReference type="InterPro" id="IPR036257">
    <property type="entry name" value="Cyt_c_oxidase_su2_TM_sf"/>
</dbReference>
<proteinExistence type="inferred from homology"/>
<keyword evidence="4 14" id="KW-0679">Respiratory chain</keyword>